<dbReference type="GO" id="GO:0110155">
    <property type="term" value="P:NAD-cap decapping"/>
    <property type="evidence" value="ECO:0007669"/>
    <property type="project" value="TreeGrafter"/>
</dbReference>
<dbReference type="GO" id="GO:0005634">
    <property type="term" value="C:nucleus"/>
    <property type="evidence" value="ECO:0007669"/>
    <property type="project" value="UniProtKB-SubCell"/>
</dbReference>
<comment type="caution">
    <text evidence="4">The sequence shown here is derived from an EMBL/GenBank/DDBJ whole genome shotgun (WGS) entry which is preliminary data.</text>
</comment>
<comment type="similarity">
    <text evidence="1 2">Belongs to the DXO/Dom3Z family.</text>
</comment>
<dbReference type="PANTHER" id="PTHR12395:SF9">
    <property type="entry name" value="DECAPPING AND EXORIBONUCLEASE PROTEIN"/>
    <property type="match status" value="1"/>
</dbReference>
<keyword evidence="2" id="KW-0479">Metal-binding</keyword>
<keyword evidence="2" id="KW-0378">Hydrolase</keyword>
<name>A0A834XXM7_APHGI</name>
<dbReference type="Proteomes" id="UP000639338">
    <property type="component" value="Unassembled WGS sequence"/>
</dbReference>
<keyword evidence="2" id="KW-0540">Nuclease</keyword>
<comment type="function">
    <text evidence="2">Decapping enzyme for NAD-capped RNAs: specifically hydrolyzes the nicotinamide adenine dinucleotide (NAD) cap from a subset of RNAs by removing the entire NAD moiety from the 5'-end of an NAD-capped RNA.</text>
</comment>
<dbReference type="GO" id="GO:0046872">
    <property type="term" value="F:metal ion binding"/>
    <property type="evidence" value="ECO:0007669"/>
    <property type="project" value="UniProtKB-KW"/>
</dbReference>
<accession>A0A834XXM7</accession>
<sequence length="358" mass="42762">MLFPLKYFCDDRLPYFGKPKAIGYYSIDGNKKWSSDTSQLNYYYPSASLKKNPDYDLNDGIENVIRDEYRLDKIINDILLWIKNNVDKVKGDPKSGKWLKADFVCRRGHLTTIMKSLYNDEDEWAMRVVKFKGTLYICQYDTEERKTRKNMIRYEERIYMSWGFKFEKYLLTNYPEIPPQPQKPVNETEAFHCVFKTRLNDKVLLYGAEIDGVEADKTIVEPLPLDKLTFVELKTSRIIEHRGQQVTFERWKLFDWWCQSFMVGIDKIICGFRNEVGIVKKIEEFSVSDISRKYPHYWSAEMSVNLLDQFLQFVKDNVKDDYNETIYIFEKLPYDNIKMTKVPGNSEEHSFLPWWFTR</sequence>
<dbReference type="InterPro" id="IPR039039">
    <property type="entry name" value="RAI1-like_fam"/>
</dbReference>
<keyword evidence="2" id="KW-0694">RNA-binding</keyword>
<dbReference type="AlphaFoldDB" id="A0A834XXM7"/>
<feature type="domain" description="RAI1-like" evidence="3">
    <location>
        <begin position="18"/>
        <end position="356"/>
    </location>
</feature>
<evidence type="ECO:0000256" key="2">
    <source>
        <dbReference type="RuleBase" id="RU367113"/>
    </source>
</evidence>
<dbReference type="GO" id="GO:0034353">
    <property type="term" value="F:mRNA 5'-diphosphatase activity"/>
    <property type="evidence" value="ECO:0007669"/>
    <property type="project" value="TreeGrafter"/>
</dbReference>
<evidence type="ECO:0000313" key="5">
    <source>
        <dbReference type="Proteomes" id="UP000639338"/>
    </source>
</evidence>
<proteinExistence type="inferred from homology"/>
<dbReference type="GO" id="GO:0000166">
    <property type="term" value="F:nucleotide binding"/>
    <property type="evidence" value="ECO:0007669"/>
    <property type="project" value="UniProtKB-KW"/>
</dbReference>
<gene>
    <name evidence="4" type="ORF">HCN44_005805</name>
</gene>
<dbReference type="PANTHER" id="PTHR12395">
    <property type="entry name" value="DOM-3 RELATED"/>
    <property type="match status" value="1"/>
</dbReference>
<dbReference type="EC" id="3.6.1.-" evidence="2"/>
<keyword evidence="2" id="KW-0539">Nucleus</keyword>
<dbReference type="GO" id="GO:0000956">
    <property type="term" value="P:nuclear-transcribed mRNA catabolic process"/>
    <property type="evidence" value="ECO:0007669"/>
    <property type="project" value="TreeGrafter"/>
</dbReference>
<dbReference type="GO" id="GO:0004518">
    <property type="term" value="F:nuclease activity"/>
    <property type="evidence" value="ECO:0007669"/>
    <property type="project" value="UniProtKB-KW"/>
</dbReference>
<evidence type="ECO:0000259" key="3">
    <source>
        <dbReference type="Pfam" id="PF08652"/>
    </source>
</evidence>
<dbReference type="Pfam" id="PF08652">
    <property type="entry name" value="RAI1"/>
    <property type="match status" value="1"/>
</dbReference>
<organism evidence="4 5">
    <name type="scientific">Aphidius gifuensis</name>
    <name type="common">Parasitoid wasp</name>
    <dbReference type="NCBI Taxonomy" id="684658"/>
    <lineage>
        <taxon>Eukaryota</taxon>
        <taxon>Metazoa</taxon>
        <taxon>Ecdysozoa</taxon>
        <taxon>Arthropoda</taxon>
        <taxon>Hexapoda</taxon>
        <taxon>Insecta</taxon>
        <taxon>Pterygota</taxon>
        <taxon>Neoptera</taxon>
        <taxon>Endopterygota</taxon>
        <taxon>Hymenoptera</taxon>
        <taxon>Apocrita</taxon>
        <taxon>Ichneumonoidea</taxon>
        <taxon>Braconidae</taxon>
        <taxon>Aphidiinae</taxon>
        <taxon>Aphidius</taxon>
    </lineage>
</organism>
<evidence type="ECO:0000313" key="4">
    <source>
        <dbReference type="EMBL" id="KAF7993024.1"/>
    </source>
</evidence>
<dbReference type="GO" id="GO:0003723">
    <property type="term" value="F:RNA binding"/>
    <property type="evidence" value="ECO:0007669"/>
    <property type="project" value="UniProtKB-KW"/>
</dbReference>
<comment type="subcellular location">
    <subcellularLocation>
        <location evidence="2">Nucleus</location>
    </subcellularLocation>
</comment>
<dbReference type="InterPro" id="IPR013961">
    <property type="entry name" value="RAI1"/>
</dbReference>
<protein>
    <recommendedName>
        <fullName evidence="2">Decapping nuclease</fullName>
        <ecNumber evidence="2">3.6.1.-</ecNumber>
    </recommendedName>
</protein>
<reference evidence="4 5" key="1">
    <citation type="submission" date="2020-08" db="EMBL/GenBank/DDBJ databases">
        <title>Aphidius gifuensis genome sequencing and assembly.</title>
        <authorList>
            <person name="Du Z."/>
        </authorList>
    </citation>
    <scope>NUCLEOTIDE SEQUENCE [LARGE SCALE GENOMIC DNA]</scope>
    <source>
        <strain evidence="4">YNYX2018</strain>
        <tissue evidence="4">Adults</tissue>
    </source>
</reference>
<evidence type="ECO:0000256" key="1">
    <source>
        <dbReference type="ARBA" id="ARBA00006562"/>
    </source>
</evidence>
<dbReference type="OrthoDB" id="5853397at2759"/>
<comment type="cofactor">
    <cofactor evidence="2">
        <name>a divalent metal cation</name>
        <dbReference type="ChEBI" id="CHEBI:60240"/>
    </cofactor>
</comment>
<keyword evidence="2" id="KW-0547">Nucleotide-binding</keyword>
<keyword evidence="5" id="KW-1185">Reference proteome</keyword>
<dbReference type="EMBL" id="JACMRX010000003">
    <property type="protein sequence ID" value="KAF7993024.1"/>
    <property type="molecule type" value="Genomic_DNA"/>
</dbReference>
<dbReference type="GO" id="GO:0005829">
    <property type="term" value="C:cytosol"/>
    <property type="evidence" value="ECO:0007669"/>
    <property type="project" value="TreeGrafter"/>
</dbReference>